<evidence type="ECO:0000313" key="1">
    <source>
        <dbReference type="EMBL" id="ACQ51396.1"/>
    </source>
</evidence>
<sequence>MMKATVKFDKESQKWVINIETEDGEVIPVGHTIEESIGLFKICKWDSKEQAEEWIKARPDILTLVDKNTGNRMKVYFDGNCEWYASPWELEKTREWIIKNYQLDDYFELEKCDLDNDCMWYETTDRKDIEELSGNDEQCKGGIGDLRRGIEDKSIVEKIMTFREVLEIQGYSKEPYIIATTNC</sequence>
<accession>A0A3F2ZXU9</accession>
<dbReference type="Proteomes" id="UP000002333">
    <property type="component" value="Plasmid pCLJ"/>
</dbReference>
<dbReference type="AlphaFoldDB" id="A0A3F2ZXU9"/>
<proteinExistence type="predicted"/>
<dbReference type="RefSeq" id="WP_012720341.1">
    <property type="nucleotide sequence ID" value="NC_012654.1"/>
</dbReference>
<name>A0A3F2ZXU9_CLOB6</name>
<reference evidence="2" key="2">
    <citation type="submission" date="2008-05" db="EMBL/GenBank/DDBJ databases">
        <title>Genome sequence of Clostridium botulinum Ba4 strain 657 plasmid pCLJ.</title>
        <authorList>
            <person name="Shrivastava S."/>
            <person name="Brown J.L."/>
            <person name="Bruce D."/>
            <person name="Detter C."/>
            <person name="Munk C."/>
            <person name="Smith L.A."/>
            <person name="Smith T.J."/>
            <person name="Sutton G."/>
            <person name="Brettin T.S."/>
        </authorList>
    </citation>
    <scope>NUCLEOTIDE SEQUENCE [LARGE SCALE GENOMIC DNA]</scope>
    <source>
        <strain evidence="2">657 / Type Ba4</strain>
        <plasmid evidence="2">pCLJ</plasmid>
    </source>
</reference>
<geneLocation type="plasmid" evidence="1 2">
    <name>pCLJ</name>
</geneLocation>
<reference evidence="1 2" key="1">
    <citation type="journal article" date="2007" name="PLoS ONE">
        <title>Analysis of the neurotoxin complex genes in Clostridium botulinum A1-A4 and B1 strains: BoNT/A3, /Ba4 and /B1 clusters are located within plasmids.</title>
        <authorList>
            <person name="Smith T.J."/>
            <person name="Hill K.K."/>
            <person name="Foley B.T."/>
            <person name="Detter J.C."/>
            <person name="Munk A.C."/>
            <person name="Bruce D.C."/>
            <person name="Doggett N.A."/>
            <person name="Smith L.A."/>
            <person name="Marks J.D."/>
            <person name="Xie G."/>
            <person name="Brettin T.S."/>
        </authorList>
    </citation>
    <scope>NUCLEOTIDE SEQUENCE [LARGE SCALE GENOMIC DNA]</scope>
    <source>
        <strain evidence="2">657 / Type Ba4</strain>
    </source>
</reference>
<evidence type="ECO:0000313" key="2">
    <source>
        <dbReference type="Proteomes" id="UP000002333"/>
    </source>
</evidence>
<keyword evidence="1" id="KW-0614">Plasmid</keyword>
<dbReference type="KEGG" id="cbi:CLJ_0180"/>
<gene>
    <name evidence="1" type="ordered locus">CLJ_0180</name>
</gene>
<protein>
    <submittedName>
        <fullName evidence="1">Uncharacterized protein</fullName>
    </submittedName>
</protein>
<dbReference type="EMBL" id="CP001081">
    <property type="protein sequence ID" value="ACQ51396.1"/>
    <property type="molecule type" value="Genomic_DNA"/>
</dbReference>
<organism evidence="1 2">
    <name type="scientific">Clostridium botulinum (strain 657 / Type Ba4)</name>
    <dbReference type="NCBI Taxonomy" id="515621"/>
    <lineage>
        <taxon>Bacteria</taxon>
        <taxon>Bacillati</taxon>
        <taxon>Bacillota</taxon>
        <taxon>Clostridia</taxon>
        <taxon>Eubacteriales</taxon>
        <taxon>Clostridiaceae</taxon>
        <taxon>Clostridium</taxon>
    </lineage>
</organism>